<accession>A0AAX3A0N4</accession>
<gene>
    <name evidence="9" type="ORF">H5U98_06820</name>
    <name evidence="8" type="ORF">MBOE_25940</name>
</gene>
<reference evidence="8" key="2">
    <citation type="submission" date="2020-02" db="EMBL/GenBank/DDBJ databases">
        <authorList>
            <person name="Matsumoto Y."/>
            <person name="Motooka D."/>
            <person name="Nakamura S."/>
        </authorList>
    </citation>
    <scope>NUCLEOTIDE SEQUENCE</scope>
    <source>
        <strain evidence="8">JCM 15653</strain>
    </source>
</reference>
<dbReference type="InterPro" id="IPR010998">
    <property type="entry name" value="Integrase_recombinase_N"/>
</dbReference>
<sequence>MAYVRTLKNGKYQVCWRENARDDYGAPIKGKFVQRTETVDTEKAAERRKVAIEVEIESGGHPSASADRASQPLAHYARMYFDALVGRIDQSTLDGYRELYRVHIKPTFGNRPVCSILPSDVDTWTSGLMAGRSDSTVKQALGVLRRIMRKAVLDKAIDANPTTEVKISTSTKQRADRQPFKHCPLNAGQIAAVADYISAEQRNPVFGLAVTFAGFSGLRAAELQGLEIADLDLNPVNPSVSVSRTKTRRKTKDCQWITSTPKSEKSIRTVPLDGWLAADLREYLTNVHPNAGDPTAVLFPGRLNRHTASTLKRKFSDPLDMLDWDNPIVCDFVYETNFNKALSKLAETGVLPSDLTRARWHDLRHSFAVMSLSGGEHYMQVSKWLGHATFTLTLDTYGDYISSVEGGKAAPLARPVAVTAAKTNVVPIGRKAN</sequence>
<dbReference type="Gene3D" id="1.10.443.10">
    <property type="entry name" value="Intergrase catalytic core"/>
    <property type="match status" value="1"/>
</dbReference>
<evidence type="ECO:0000256" key="2">
    <source>
        <dbReference type="ARBA" id="ARBA00022908"/>
    </source>
</evidence>
<evidence type="ECO:0000256" key="3">
    <source>
        <dbReference type="ARBA" id="ARBA00023125"/>
    </source>
</evidence>
<dbReference type="InterPro" id="IPR013762">
    <property type="entry name" value="Integrase-like_cat_sf"/>
</dbReference>
<dbReference type="PROSITE" id="PS51898">
    <property type="entry name" value="TYR_RECOMBINASE"/>
    <property type="match status" value="1"/>
</dbReference>
<keyword evidence="2" id="KW-0229">DNA integration</keyword>
<dbReference type="Gene3D" id="1.10.150.130">
    <property type="match status" value="1"/>
</dbReference>
<keyword evidence="3 5" id="KW-0238">DNA-binding</keyword>
<reference evidence="8 10" key="1">
    <citation type="journal article" date="2019" name="Emerg. Microbes Infect.">
        <title>Comprehensive subspecies identification of 175 nontuberculous mycobacteria species based on 7547 genomic profiles.</title>
        <authorList>
            <person name="Matsumoto Y."/>
            <person name="Kinjo T."/>
            <person name="Motooka D."/>
            <person name="Nabeya D."/>
            <person name="Jung N."/>
            <person name="Uechi K."/>
            <person name="Horii T."/>
            <person name="Iida T."/>
            <person name="Fujita J."/>
            <person name="Nakamura S."/>
        </authorList>
    </citation>
    <scope>NUCLEOTIDE SEQUENCE [LARGE SCALE GENOMIC DNA]</scope>
    <source>
        <strain evidence="8 10">JCM 15653</strain>
    </source>
</reference>
<evidence type="ECO:0000313" key="11">
    <source>
        <dbReference type="Proteomes" id="UP001162885"/>
    </source>
</evidence>
<dbReference type="GO" id="GO:0015074">
    <property type="term" value="P:DNA integration"/>
    <property type="evidence" value="ECO:0007669"/>
    <property type="project" value="UniProtKB-KW"/>
</dbReference>
<dbReference type="InterPro" id="IPR004107">
    <property type="entry name" value="Integrase_SAM-like_N"/>
</dbReference>
<dbReference type="GO" id="GO:0006310">
    <property type="term" value="P:DNA recombination"/>
    <property type="evidence" value="ECO:0007669"/>
    <property type="project" value="UniProtKB-KW"/>
</dbReference>
<keyword evidence="4" id="KW-0233">DNA recombination</keyword>
<evidence type="ECO:0000256" key="1">
    <source>
        <dbReference type="ARBA" id="ARBA00008857"/>
    </source>
</evidence>
<dbReference type="AlphaFoldDB" id="A0AAX3A0N4"/>
<protein>
    <submittedName>
        <fullName evidence="9">Site-specific integrase</fullName>
    </submittedName>
</protein>
<dbReference type="InterPro" id="IPR011010">
    <property type="entry name" value="DNA_brk_join_enz"/>
</dbReference>
<dbReference type="InterPro" id="IPR044068">
    <property type="entry name" value="CB"/>
</dbReference>
<evidence type="ECO:0000313" key="9">
    <source>
        <dbReference type="EMBL" id="UNC01100.1"/>
    </source>
</evidence>
<dbReference type="Proteomes" id="UP000466683">
    <property type="component" value="Chromosome"/>
</dbReference>
<organism evidence="9 11">
    <name type="scientific">Mycolicibacterium boenickei</name>
    <dbReference type="NCBI Taxonomy" id="146017"/>
    <lineage>
        <taxon>Bacteria</taxon>
        <taxon>Bacillati</taxon>
        <taxon>Actinomycetota</taxon>
        <taxon>Actinomycetes</taxon>
        <taxon>Mycobacteriales</taxon>
        <taxon>Mycobacteriaceae</taxon>
        <taxon>Mycolicibacterium</taxon>
    </lineage>
</organism>
<dbReference type="InterPro" id="IPR002104">
    <property type="entry name" value="Integrase_catalytic"/>
</dbReference>
<keyword evidence="10" id="KW-1185">Reference proteome</keyword>
<dbReference type="EMBL" id="CP060016">
    <property type="protein sequence ID" value="UNC01100.1"/>
    <property type="molecule type" value="Genomic_DNA"/>
</dbReference>
<comment type="similarity">
    <text evidence="1">Belongs to the 'phage' integrase family.</text>
</comment>
<name>A0AAX3A0N4_9MYCO</name>
<dbReference type="Pfam" id="PF14659">
    <property type="entry name" value="Phage_int_SAM_3"/>
    <property type="match status" value="1"/>
</dbReference>
<reference evidence="9 11" key="3">
    <citation type="journal article" date="2022" name="BMC Genomics">
        <title>Comparative genome analysis of mycobacteria focusing on tRNA and non-coding RNA.</title>
        <authorList>
            <person name="Behra P.R.K."/>
            <person name="Pettersson B.M.F."/>
            <person name="Ramesh M."/>
            <person name="Das S."/>
            <person name="Dasgupta S."/>
            <person name="Kirsebom L.A."/>
        </authorList>
    </citation>
    <scope>NUCLEOTIDE SEQUENCE [LARGE SCALE GENOMIC DNA]</scope>
    <source>
        <strain evidence="9 11">DSM 44677</strain>
    </source>
</reference>
<evidence type="ECO:0000256" key="4">
    <source>
        <dbReference type="ARBA" id="ARBA00023172"/>
    </source>
</evidence>
<proteinExistence type="inferred from homology"/>
<evidence type="ECO:0000259" key="7">
    <source>
        <dbReference type="PROSITE" id="PS51900"/>
    </source>
</evidence>
<evidence type="ECO:0000259" key="6">
    <source>
        <dbReference type="PROSITE" id="PS51898"/>
    </source>
</evidence>
<dbReference type="RefSeq" id="WP_077742840.1">
    <property type="nucleotide sequence ID" value="NZ_AP022579.1"/>
</dbReference>
<evidence type="ECO:0000313" key="10">
    <source>
        <dbReference type="Proteomes" id="UP000466683"/>
    </source>
</evidence>
<dbReference type="InterPro" id="IPR050090">
    <property type="entry name" value="Tyrosine_recombinase_XerCD"/>
</dbReference>
<evidence type="ECO:0000256" key="5">
    <source>
        <dbReference type="PROSITE-ProRule" id="PRU01248"/>
    </source>
</evidence>
<feature type="domain" description="Core-binding (CB)" evidence="7">
    <location>
        <begin position="71"/>
        <end position="152"/>
    </location>
</feature>
<dbReference type="PANTHER" id="PTHR30349:SF64">
    <property type="entry name" value="PROPHAGE INTEGRASE INTD-RELATED"/>
    <property type="match status" value="1"/>
</dbReference>
<dbReference type="CDD" id="cd01189">
    <property type="entry name" value="INT_ICEBs1_C_like"/>
    <property type="match status" value="1"/>
</dbReference>
<dbReference type="Proteomes" id="UP001162885">
    <property type="component" value="Chromosome"/>
</dbReference>
<dbReference type="Pfam" id="PF00589">
    <property type="entry name" value="Phage_integrase"/>
    <property type="match status" value="1"/>
</dbReference>
<feature type="domain" description="Tyr recombinase" evidence="6">
    <location>
        <begin position="178"/>
        <end position="411"/>
    </location>
</feature>
<dbReference type="EMBL" id="AP022579">
    <property type="protein sequence ID" value="BBX90945.1"/>
    <property type="molecule type" value="Genomic_DNA"/>
</dbReference>
<dbReference type="GO" id="GO:0003677">
    <property type="term" value="F:DNA binding"/>
    <property type="evidence" value="ECO:0007669"/>
    <property type="project" value="UniProtKB-UniRule"/>
</dbReference>
<dbReference type="PROSITE" id="PS51900">
    <property type="entry name" value="CB"/>
    <property type="match status" value="1"/>
</dbReference>
<evidence type="ECO:0000313" key="8">
    <source>
        <dbReference type="EMBL" id="BBX90945.1"/>
    </source>
</evidence>
<dbReference type="PANTHER" id="PTHR30349">
    <property type="entry name" value="PHAGE INTEGRASE-RELATED"/>
    <property type="match status" value="1"/>
</dbReference>
<dbReference type="SUPFAM" id="SSF56349">
    <property type="entry name" value="DNA breaking-rejoining enzymes"/>
    <property type="match status" value="1"/>
</dbReference>